<protein>
    <submittedName>
        <fullName evidence="1">Uncharacterized protein</fullName>
    </submittedName>
</protein>
<dbReference type="PANTHER" id="PTHR31343:SF29">
    <property type="entry name" value="DUF789 DOMAIN-CONTAINING PROTEIN"/>
    <property type="match status" value="1"/>
</dbReference>
<organism evidence="1">
    <name type="scientific">Solanum chilense</name>
    <name type="common">Tomato</name>
    <name type="synonym">Lycopersicon chilense</name>
    <dbReference type="NCBI Taxonomy" id="4083"/>
    <lineage>
        <taxon>Eukaryota</taxon>
        <taxon>Viridiplantae</taxon>
        <taxon>Streptophyta</taxon>
        <taxon>Embryophyta</taxon>
        <taxon>Tracheophyta</taxon>
        <taxon>Spermatophyta</taxon>
        <taxon>Magnoliopsida</taxon>
        <taxon>eudicotyledons</taxon>
        <taxon>Gunneridae</taxon>
        <taxon>Pentapetalae</taxon>
        <taxon>asterids</taxon>
        <taxon>lamiids</taxon>
        <taxon>Solanales</taxon>
        <taxon>Solanaceae</taxon>
        <taxon>Solanoideae</taxon>
        <taxon>Solaneae</taxon>
        <taxon>Solanum</taxon>
        <taxon>Solanum subgen. Lycopersicon</taxon>
    </lineage>
</organism>
<reference evidence="1" key="1">
    <citation type="submission" date="2019-05" db="EMBL/GenBank/DDBJ databases">
        <title>The de novo reference genome and transcriptome assemblies of the wild tomato species Solanum chilense.</title>
        <authorList>
            <person name="Stam R."/>
            <person name="Nosenko T."/>
            <person name="Hoerger A.C."/>
            <person name="Stephan W."/>
            <person name="Seidel M.A."/>
            <person name="Kuhn J.M.M."/>
            <person name="Haberer G."/>
            <person name="Tellier A."/>
        </authorList>
    </citation>
    <scope>NUCLEOTIDE SEQUENCE</scope>
    <source>
        <tissue evidence="1">Mature leaves</tissue>
    </source>
</reference>
<dbReference type="PANTHER" id="PTHR31343">
    <property type="entry name" value="T15D22.8"/>
    <property type="match status" value="1"/>
</dbReference>
<dbReference type="Pfam" id="PF05623">
    <property type="entry name" value="DUF789"/>
    <property type="match status" value="1"/>
</dbReference>
<accession>A0A6N2BIB2</accession>
<dbReference type="AlphaFoldDB" id="A0A6N2BIB2"/>
<evidence type="ECO:0000313" key="1">
    <source>
        <dbReference type="EMBL" id="TMW94054.1"/>
    </source>
</evidence>
<proteinExistence type="predicted"/>
<gene>
    <name evidence="1" type="ORF">EJD97_010800</name>
</gene>
<name>A0A6N2BIB2_SOLCI</name>
<dbReference type="InterPro" id="IPR008507">
    <property type="entry name" value="DUF789"/>
</dbReference>
<dbReference type="EMBL" id="RXGB01002739">
    <property type="protein sequence ID" value="TMW94054.1"/>
    <property type="molecule type" value="Genomic_DNA"/>
</dbReference>
<sequence length="109" mass="12530">MSPFSLDFLSTKRSNVQSFVQSVTPVITSKPLLPKSNMDDQNSMWNSNGDKYFTLRDLWDCYEEWSAYGVGAPIYLKDDNESVIQYYAPYLSAIQIYTVKSASSLIRYE</sequence>
<comment type="caution">
    <text evidence="1">The sequence shown here is derived from an EMBL/GenBank/DDBJ whole genome shotgun (WGS) entry which is preliminary data.</text>
</comment>